<keyword evidence="1" id="KW-0812">Transmembrane</keyword>
<name>A0A0C3PAL1_PHLG1</name>
<evidence type="ECO:0000313" key="3">
    <source>
        <dbReference type="EMBL" id="KIP01843.1"/>
    </source>
</evidence>
<evidence type="ECO:0000256" key="2">
    <source>
        <dbReference type="SAM" id="SignalP"/>
    </source>
</evidence>
<evidence type="ECO:0000256" key="1">
    <source>
        <dbReference type="SAM" id="Phobius"/>
    </source>
</evidence>
<reference evidence="3 4" key="1">
    <citation type="journal article" date="2014" name="PLoS Genet.">
        <title>Analysis of the Phlebiopsis gigantea genome, transcriptome and secretome provides insight into its pioneer colonization strategies of wood.</title>
        <authorList>
            <person name="Hori C."/>
            <person name="Ishida T."/>
            <person name="Igarashi K."/>
            <person name="Samejima M."/>
            <person name="Suzuki H."/>
            <person name="Master E."/>
            <person name="Ferreira P."/>
            <person name="Ruiz-Duenas F.J."/>
            <person name="Held B."/>
            <person name="Canessa P."/>
            <person name="Larrondo L.F."/>
            <person name="Schmoll M."/>
            <person name="Druzhinina I.S."/>
            <person name="Kubicek C.P."/>
            <person name="Gaskell J.A."/>
            <person name="Kersten P."/>
            <person name="St John F."/>
            <person name="Glasner J."/>
            <person name="Sabat G."/>
            <person name="Splinter BonDurant S."/>
            <person name="Syed K."/>
            <person name="Yadav J."/>
            <person name="Mgbeahuruike A.C."/>
            <person name="Kovalchuk A."/>
            <person name="Asiegbu F.O."/>
            <person name="Lackner G."/>
            <person name="Hoffmeister D."/>
            <person name="Rencoret J."/>
            <person name="Gutierrez A."/>
            <person name="Sun H."/>
            <person name="Lindquist E."/>
            <person name="Barry K."/>
            <person name="Riley R."/>
            <person name="Grigoriev I.V."/>
            <person name="Henrissat B."/>
            <person name="Kues U."/>
            <person name="Berka R.M."/>
            <person name="Martinez A.T."/>
            <person name="Covert S.F."/>
            <person name="Blanchette R.A."/>
            <person name="Cullen D."/>
        </authorList>
    </citation>
    <scope>NUCLEOTIDE SEQUENCE [LARGE SCALE GENOMIC DNA]</scope>
    <source>
        <strain evidence="3 4">11061_1 CR5-6</strain>
    </source>
</reference>
<dbReference type="OrthoDB" id="2802088at2759"/>
<evidence type="ECO:0008006" key="5">
    <source>
        <dbReference type="Google" id="ProtNLM"/>
    </source>
</evidence>
<organism evidence="3 4">
    <name type="scientific">Phlebiopsis gigantea (strain 11061_1 CR5-6)</name>
    <name type="common">White-rot fungus</name>
    <name type="synonym">Peniophora gigantea</name>
    <dbReference type="NCBI Taxonomy" id="745531"/>
    <lineage>
        <taxon>Eukaryota</taxon>
        <taxon>Fungi</taxon>
        <taxon>Dikarya</taxon>
        <taxon>Basidiomycota</taxon>
        <taxon>Agaricomycotina</taxon>
        <taxon>Agaricomycetes</taxon>
        <taxon>Polyporales</taxon>
        <taxon>Phanerochaetaceae</taxon>
        <taxon>Phlebiopsis</taxon>
    </lineage>
</organism>
<dbReference type="Proteomes" id="UP000053257">
    <property type="component" value="Unassembled WGS sequence"/>
</dbReference>
<dbReference type="HOGENOM" id="CLU_120112_0_0_1"/>
<dbReference type="EMBL" id="KN840730">
    <property type="protein sequence ID" value="KIP01843.1"/>
    <property type="molecule type" value="Genomic_DNA"/>
</dbReference>
<protein>
    <recommendedName>
        <fullName evidence="5">Extracellular membrane protein CFEM domain-containing protein</fullName>
    </recommendedName>
</protein>
<sequence>MIPNTLWLYVLTFCAVFQAASAVPLSQYTVELTTCQPASNTSPVPEQCAPVCEPIRIAQETCTQGLSCTCDAAPPAAVQACFRCHSEATEGYYTTTRFTRAISLYTELCGSSNISPSIHVEIEDELPSSNNATADTSQVSKREQSEEAFLPCMYGVPSFTIQMPEGSSLVLLDRKLLMFVVFCIAVVVCIIDRRRK</sequence>
<feature type="chain" id="PRO_5002176804" description="Extracellular membrane protein CFEM domain-containing protein" evidence="2">
    <location>
        <begin position="23"/>
        <end position="196"/>
    </location>
</feature>
<dbReference type="AlphaFoldDB" id="A0A0C3PAL1"/>
<keyword evidence="4" id="KW-1185">Reference proteome</keyword>
<proteinExistence type="predicted"/>
<feature type="signal peptide" evidence="2">
    <location>
        <begin position="1"/>
        <end position="22"/>
    </location>
</feature>
<accession>A0A0C3PAL1</accession>
<evidence type="ECO:0000313" key="4">
    <source>
        <dbReference type="Proteomes" id="UP000053257"/>
    </source>
</evidence>
<keyword evidence="1" id="KW-1133">Transmembrane helix</keyword>
<keyword evidence="2" id="KW-0732">Signal</keyword>
<feature type="transmembrane region" description="Helical" evidence="1">
    <location>
        <begin position="176"/>
        <end position="192"/>
    </location>
</feature>
<keyword evidence="1" id="KW-0472">Membrane</keyword>
<gene>
    <name evidence="3" type="ORF">PHLGIDRAFT_325552</name>
</gene>